<keyword evidence="2" id="KW-1185">Reference proteome</keyword>
<comment type="caution">
    <text evidence="1">The sequence shown here is derived from an EMBL/GenBank/DDBJ whole genome shotgun (WGS) entry which is preliminary data.</text>
</comment>
<accession>A0ABX1N2P4</accession>
<organism evidence="1 2">
    <name type="scientific">Aromatoleum buckelii</name>
    <dbReference type="NCBI Taxonomy" id="200254"/>
    <lineage>
        <taxon>Bacteria</taxon>
        <taxon>Pseudomonadati</taxon>
        <taxon>Pseudomonadota</taxon>
        <taxon>Betaproteobacteria</taxon>
        <taxon>Rhodocyclales</taxon>
        <taxon>Rhodocyclaceae</taxon>
        <taxon>Aromatoleum</taxon>
    </lineage>
</organism>
<dbReference type="SUPFAM" id="SSF161070">
    <property type="entry name" value="SNF-like"/>
    <property type="match status" value="1"/>
</dbReference>
<proteinExistence type="predicted"/>
<dbReference type="Proteomes" id="UP000601990">
    <property type="component" value="Unassembled WGS sequence"/>
</dbReference>
<dbReference type="InterPro" id="IPR037272">
    <property type="entry name" value="SNS_sf"/>
</dbReference>
<evidence type="ECO:0000313" key="1">
    <source>
        <dbReference type="EMBL" id="NMF93534.1"/>
    </source>
</evidence>
<evidence type="ECO:0000313" key="2">
    <source>
        <dbReference type="Proteomes" id="UP000601990"/>
    </source>
</evidence>
<name>A0ABX1N2P4_9RHOO</name>
<reference evidence="1" key="1">
    <citation type="submission" date="2019-12" db="EMBL/GenBank/DDBJ databases">
        <title>Comparative genomics gives insights into the taxonomy of the Azoarcus-Aromatoleum group and reveals separate origins of nif in the plant-associated Azoarcus and non-plant-associated Aromatoleum sub-groups.</title>
        <authorList>
            <person name="Lafos M."/>
            <person name="Maluk M."/>
            <person name="Batista M."/>
            <person name="Junghare M."/>
            <person name="Carmona M."/>
            <person name="Faoro H."/>
            <person name="Cruz L.M."/>
            <person name="Battistoni F."/>
            <person name="De Souza E."/>
            <person name="Pedrosa F."/>
            <person name="Chen W.-M."/>
            <person name="Poole P.S."/>
            <person name="Dixon R.A."/>
            <person name="James E.K."/>
        </authorList>
    </citation>
    <scope>NUCLEOTIDE SEQUENCE</scope>
    <source>
        <strain evidence="1">U120</strain>
    </source>
</reference>
<protein>
    <submittedName>
        <fullName evidence="1">Uncharacterized protein</fullName>
    </submittedName>
</protein>
<dbReference type="EMBL" id="WTVH01000015">
    <property type="protein sequence ID" value="NMF93534.1"/>
    <property type="molecule type" value="Genomic_DNA"/>
</dbReference>
<gene>
    <name evidence="1" type="ORF">GO608_09370</name>
</gene>
<sequence>MIAFRPLLSSLQNTTCSWSAKSGVENTLMLVSFAGVEDAALPSAVACGDGGRKCRGVLIGPRLDREKRSPCDRSERGVSSQAGITAIVLRALPGSAAVVLAALGHALFTLSPGMGVMIAYGSYLARDINLIRAAGTVAIANTTLDRGMSTSGILSRKLSVNDENASRCWAAAQPATDARLVAL</sequence>